<comment type="subcellular location">
    <subcellularLocation>
        <location evidence="1">Membrane</location>
    </subcellularLocation>
</comment>
<accession>A0ABQ8SPM5</accession>
<evidence type="ECO:0000256" key="2">
    <source>
        <dbReference type="ARBA" id="ARBA00006914"/>
    </source>
</evidence>
<dbReference type="Pfam" id="PF00004">
    <property type="entry name" value="AAA"/>
    <property type="match status" value="2"/>
</dbReference>
<comment type="caution">
    <text evidence="14">The sequence shown here is derived from an EMBL/GenBank/DDBJ whole genome shotgun (WGS) entry which is preliminary data.</text>
</comment>
<dbReference type="InterPro" id="IPR003959">
    <property type="entry name" value="ATPase_AAA_core"/>
</dbReference>
<keyword evidence="3" id="KW-0813">Transport</keyword>
<keyword evidence="8" id="KW-0653">Protein transport</keyword>
<evidence type="ECO:0000256" key="10">
    <source>
        <dbReference type="ARBA" id="ARBA00032509"/>
    </source>
</evidence>
<dbReference type="Pfam" id="PF17862">
    <property type="entry name" value="AAA_lid_3"/>
    <property type="match status" value="1"/>
</dbReference>
<dbReference type="Gene3D" id="3.10.330.10">
    <property type="match status" value="1"/>
</dbReference>
<evidence type="ECO:0000256" key="6">
    <source>
        <dbReference type="ARBA" id="ARBA00022801"/>
    </source>
</evidence>
<reference evidence="14 15" key="1">
    <citation type="journal article" date="2022" name="Allergy">
        <title>Genome assembly and annotation of Periplaneta americana reveal a comprehensive cockroach allergen profile.</title>
        <authorList>
            <person name="Wang L."/>
            <person name="Xiong Q."/>
            <person name="Saelim N."/>
            <person name="Wang L."/>
            <person name="Nong W."/>
            <person name="Wan A.T."/>
            <person name="Shi M."/>
            <person name="Liu X."/>
            <person name="Cao Q."/>
            <person name="Hui J.H.L."/>
            <person name="Sookrung N."/>
            <person name="Leung T.F."/>
            <person name="Tungtrongchitr A."/>
            <person name="Tsui S.K.W."/>
        </authorList>
    </citation>
    <scope>NUCLEOTIDE SEQUENCE [LARGE SCALE GENOMIC DNA]</scope>
    <source>
        <strain evidence="14">PWHHKU_190912</strain>
    </source>
</reference>
<evidence type="ECO:0000256" key="8">
    <source>
        <dbReference type="ARBA" id="ARBA00022927"/>
    </source>
</evidence>
<comment type="catalytic activity">
    <reaction evidence="12">
        <text>ATP + H2O = ADP + phosphate + H(+)</text>
        <dbReference type="Rhea" id="RHEA:13065"/>
        <dbReference type="ChEBI" id="CHEBI:15377"/>
        <dbReference type="ChEBI" id="CHEBI:15378"/>
        <dbReference type="ChEBI" id="CHEBI:30616"/>
        <dbReference type="ChEBI" id="CHEBI:43474"/>
        <dbReference type="ChEBI" id="CHEBI:456216"/>
    </reaction>
    <physiologicalReaction direction="left-to-right" evidence="12">
        <dbReference type="Rhea" id="RHEA:13066"/>
    </physiologicalReaction>
</comment>
<dbReference type="SUPFAM" id="SSF54585">
    <property type="entry name" value="Cdc48 domain 2-like"/>
    <property type="match status" value="1"/>
</dbReference>
<dbReference type="SMART" id="SM00382">
    <property type="entry name" value="AAA"/>
    <property type="match status" value="2"/>
</dbReference>
<keyword evidence="9" id="KW-0472">Membrane</keyword>
<protein>
    <recommendedName>
        <fullName evidence="11">Peroxisomal ATPase PEX1</fullName>
    </recommendedName>
    <alternativeName>
        <fullName evidence="10">Peroxin-1</fullName>
    </alternativeName>
</protein>
<dbReference type="CDD" id="cd19526">
    <property type="entry name" value="RecA-like_PEX1_r2"/>
    <property type="match status" value="1"/>
</dbReference>
<dbReference type="EMBL" id="JAJSOF020000023">
    <property type="protein sequence ID" value="KAJ4435695.1"/>
    <property type="molecule type" value="Genomic_DNA"/>
</dbReference>
<keyword evidence="15" id="KW-1185">Reference proteome</keyword>
<evidence type="ECO:0000256" key="5">
    <source>
        <dbReference type="ARBA" id="ARBA00022741"/>
    </source>
</evidence>
<dbReference type="Proteomes" id="UP001148838">
    <property type="component" value="Unassembled WGS sequence"/>
</dbReference>
<dbReference type="InterPro" id="IPR003593">
    <property type="entry name" value="AAA+_ATPase"/>
</dbReference>
<dbReference type="PANTHER" id="PTHR23077:SF12">
    <property type="entry name" value="PEROXISOMAL ATPASE PEX1"/>
    <property type="match status" value="1"/>
</dbReference>
<evidence type="ECO:0000256" key="11">
    <source>
        <dbReference type="ARBA" id="ARBA00034532"/>
    </source>
</evidence>
<dbReference type="InterPro" id="IPR050168">
    <property type="entry name" value="AAA_ATPase_domain"/>
</dbReference>
<proteinExistence type="inferred from homology"/>
<dbReference type="Gene3D" id="3.40.50.300">
    <property type="entry name" value="P-loop containing nucleotide triphosphate hydrolases"/>
    <property type="match status" value="2"/>
</dbReference>
<dbReference type="InterPro" id="IPR027417">
    <property type="entry name" value="P-loop_NTPase"/>
</dbReference>
<dbReference type="Gene3D" id="1.10.8.60">
    <property type="match status" value="2"/>
</dbReference>
<comment type="similarity">
    <text evidence="2">Belongs to the AAA ATPase family.</text>
</comment>
<dbReference type="InterPro" id="IPR015342">
    <property type="entry name" value="PEX1-N_C-lobe"/>
</dbReference>
<evidence type="ECO:0000256" key="7">
    <source>
        <dbReference type="ARBA" id="ARBA00022840"/>
    </source>
</evidence>
<evidence type="ECO:0000256" key="1">
    <source>
        <dbReference type="ARBA" id="ARBA00004370"/>
    </source>
</evidence>
<gene>
    <name evidence="14" type="ORF">ANN_18311</name>
</gene>
<evidence type="ECO:0000313" key="15">
    <source>
        <dbReference type="Proteomes" id="UP001148838"/>
    </source>
</evidence>
<evidence type="ECO:0000256" key="9">
    <source>
        <dbReference type="ARBA" id="ARBA00023136"/>
    </source>
</evidence>
<dbReference type="PROSITE" id="PS00674">
    <property type="entry name" value="AAA"/>
    <property type="match status" value="1"/>
</dbReference>
<keyword evidence="4" id="KW-0962">Peroxisome biogenesis</keyword>
<name>A0ABQ8SPM5_PERAM</name>
<organism evidence="14 15">
    <name type="scientific">Periplaneta americana</name>
    <name type="common">American cockroach</name>
    <name type="synonym">Blatta americana</name>
    <dbReference type="NCBI Taxonomy" id="6978"/>
    <lineage>
        <taxon>Eukaryota</taxon>
        <taxon>Metazoa</taxon>
        <taxon>Ecdysozoa</taxon>
        <taxon>Arthropoda</taxon>
        <taxon>Hexapoda</taxon>
        <taxon>Insecta</taxon>
        <taxon>Pterygota</taxon>
        <taxon>Neoptera</taxon>
        <taxon>Polyneoptera</taxon>
        <taxon>Dictyoptera</taxon>
        <taxon>Blattodea</taxon>
        <taxon>Blattoidea</taxon>
        <taxon>Blattidae</taxon>
        <taxon>Blattinae</taxon>
        <taxon>Periplaneta</taxon>
    </lineage>
</organism>
<evidence type="ECO:0000256" key="12">
    <source>
        <dbReference type="ARBA" id="ARBA00048778"/>
    </source>
</evidence>
<dbReference type="Pfam" id="PF09262">
    <property type="entry name" value="PEX-1N"/>
    <property type="match status" value="1"/>
</dbReference>
<keyword evidence="5" id="KW-0547">Nucleotide-binding</keyword>
<evidence type="ECO:0000313" key="14">
    <source>
        <dbReference type="EMBL" id="KAJ4435695.1"/>
    </source>
</evidence>
<keyword evidence="6" id="KW-0378">Hydrolase</keyword>
<dbReference type="InterPro" id="IPR041569">
    <property type="entry name" value="AAA_lid_3"/>
</dbReference>
<dbReference type="SUPFAM" id="SSF52540">
    <property type="entry name" value="P-loop containing nucleoside triphosphate hydrolases"/>
    <property type="match status" value="2"/>
</dbReference>
<evidence type="ECO:0000256" key="3">
    <source>
        <dbReference type="ARBA" id="ARBA00022448"/>
    </source>
</evidence>
<feature type="domain" description="AAA+ ATPase" evidence="13">
    <location>
        <begin position="846"/>
        <end position="982"/>
    </location>
</feature>
<evidence type="ECO:0000256" key="4">
    <source>
        <dbReference type="ARBA" id="ARBA00022593"/>
    </source>
</evidence>
<keyword evidence="7" id="KW-0067">ATP-binding</keyword>
<dbReference type="InterPro" id="IPR003960">
    <property type="entry name" value="ATPase_AAA_CS"/>
</dbReference>
<feature type="domain" description="AAA+ ATPase" evidence="13">
    <location>
        <begin position="562"/>
        <end position="713"/>
    </location>
</feature>
<evidence type="ECO:0000259" key="13">
    <source>
        <dbReference type="SMART" id="SM00382"/>
    </source>
</evidence>
<sequence length="1046" mass="116567">MMELVIESLESTIQLTRTPVLKLESDTLKCGYFTCSPEPYRTNESNAIGISATYAKCLGLKDNENVTLTLCSNVDVVKRINVSPVTSDDWEILEMSSNLVQSSLLDQVRVVWCNQILVVWISRSLHISLHVDGLESNCAAGLLEPLSDVIIGPPVAKPTLIEEEKMEGNAFNEISEKYEHQNEDFESNKSLTSSLWKSFKSYIFVDSRTNPVVEDPFQTEEERQSISVLERHKQNPYSVIYRVHPFCAPVSEKENESMDYLLLQPYNVFIRKCCMPLFDNEVINNRKNGLICTLTRIFSPLETEDTANKQSSKDLKLHRPKSSILLPSGTNLCNIHVQLFVIEDIYNNLSERLKEYLDIVTVNEPNGHLSLLVTDVTRSIIGATVGSRVSLEVLPAVSSSSHLSEIQLIPLEKWEKDTKELETLCRVYLADQVKRTCLVVNSEAYLPLKGLSCGTFYVFVKLMPVDMKYAVLDPDVLRRCKLSVMENNLNLIYPIIDETVTGDAFMINLSLKFIQNTLNVGFSFLFSSNFKELLTEGVTSMELSLSLVPLITKLLPCKSYMTSNNILITGKAGSGKTTLAEAICRELSKPPHFVHWFVVQCKNLKGKKVETLQKLMFQWLSECMYYQPAILVLDDLDSIAGVGSSSPGNEAAGENKYYTRVGERLNELLEEYQTSNSISVIGIAPSVLKINPSLMAPRGQNIFKTVLEIPELTKNDRMDIVKNIVSNRNDVTNNSSSFKWEKIAGNSEGFVVQDLVDLVDKAVFESCKRSVSECNETSSVELNDTDFEVALKNVIPLSQRGVELYQGESKTWDDVGGLLEVKDVLIEILQWPSQYPDIFANAPLRHQSGLLLYGAPGTGKTLLAGAVAHECGLKFISIKGPELLSKYIGASEEAVRNIFQKAQSAKPCILFFDEFDSLAPRRGHDSTGVTDRVVNQLLTQLDGVESLYGVWVVAATSRPDLIDPALLRPGRLDRILNCPLPDKASRLSILQALSRKLTLSSDVDFEEIADKSEGFTGADLQAVLYTAQLTALEQTIALQGNKSCII</sequence>
<dbReference type="PANTHER" id="PTHR23077">
    <property type="entry name" value="AAA-FAMILY ATPASE"/>
    <property type="match status" value="1"/>
</dbReference>
<dbReference type="InterPro" id="IPR029067">
    <property type="entry name" value="CDC48_domain_2-like_sf"/>
</dbReference>